<keyword evidence="3" id="KW-0444">Lipid biosynthesis</keyword>
<evidence type="ECO:0000256" key="4">
    <source>
        <dbReference type="ARBA" id="ARBA00022692"/>
    </source>
</evidence>
<evidence type="ECO:0000256" key="6">
    <source>
        <dbReference type="ARBA" id="ARBA00023002"/>
    </source>
</evidence>
<proteinExistence type="inferred from homology"/>
<dbReference type="InterPro" id="IPR001104">
    <property type="entry name" value="3-oxo-5_a-steroid_4-DH_C"/>
</dbReference>
<protein>
    <submittedName>
        <fullName evidence="10">3-oxo-5-alpha-steroid 4-dehydrogenase-like protein</fullName>
    </submittedName>
</protein>
<comment type="similarity">
    <text evidence="2">Belongs to the steroid 5-alpha reductase family.</text>
</comment>
<sequence length="116" mass="13673">MPIMNLFKNCSYYWGFAFFIGYFINHPLYTEPFLGKFQVFLGMLLFLVNEYGNYSIHIALRDLRPPGTTERKIPMPTKNPFTFLFNYVSCANYAYEWYSWASFAIMTQCLPGKVIL</sequence>
<dbReference type="GO" id="GO:0042761">
    <property type="term" value="P:very long-chain fatty acid biosynthetic process"/>
    <property type="evidence" value="ECO:0007669"/>
    <property type="project" value="TreeGrafter"/>
</dbReference>
<feature type="domain" description="3-oxo-5-alpha-steroid 4-dehydrogenase C-terminal" evidence="9">
    <location>
        <begin position="1"/>
        <end position="113"/>
    </location>
</feature>
<dbReference type="Pfam" id="PF02544">
    <property type="entry name" value="Steroid_dh"/>
    <property type="match status" value="1"/>
</dbReference>
<keyword evidence="7" id="KW-0443">Lipid metabolism</keyword>
<organism evidence="10 11">
    <name type="scientific">Sarcoptes scabiei</name>
    <name type="common">Itch mite</name>
    <name type="synonym">Acarus scabiei</name>
    <dbReference type="NCBI Taxonomy" id="52283"/>
    <lineage>
        <taxon>Eukaryota</taxon>
        <taxon>Metazoa</taxon>
        <taxon>Ecdysozoa</taxon>
        <taxon>Arthropoda</taxon>
        <taxon>Chelicerata</taxon>
        <taxon>Arachnida</taxon>
        <taxon>Acari</taxon>
        <taxon>Acariformes</taxon>
        <taxon>Sarcoptiformes</taxon>
        <taxon>Astigmata</taxon>
        <taxon>Psoroptidia</taxon>
        <taxon>Sarcoptoidea</taxon>
        <taxon>Sarcoptidae</taxon>
        <taxon>Sarcoptinae</taxon>
        <taxon>Sarcoptes</taxon>
    </lineage>
</organism>
<keyword evidence="8" id="KW-0472">Membrane</keyword>
<dbReference type="GO" id="GO:0016627">
    <property type="term" value="F:oxidoreductase activity, acting on the CH-CH group of donors"/>
    <property type="evidence" value="ECO:0007669"/>
    <property type="project" value="InterPro"/>
</dbReference>
<gene>
    <name evidence="10" type="ORF">QR98_0074130</name>
</gene>
<keyword evidence="5" id="KW-1133">Transmembrane helix</keyword>
<evidence type="ECO:0000256" key="1">
    <source>
        <dbReference type="ARBA" id="ARBA00004141"/>
    </source>
</evidence>
<dbReference type="OrthoDB" id="540503at2759"/>
<comment type="caution">
    <text evidence="10">The sequence shown here is derived from an EMBL/GenBank/DDBJ whole genome shotgun (WGS) entry which is preliminary data.</text>
</comment>
<dbReference type="PANTHER" id="PTHR10556:SF28">
    <property type="entry name" value="VERY-LONG-CHAIN ENOYL-COA REDUCTASE"/>
    <property type="match status" value="1"/>
</dbReference>
<keyword evidence="6" id="KW-0560">Oxidoreductase</keyword>
<accession>A0A132ADA0</accession>
<dbReference type="PANTHER" id="PTHR10556">
    <property type="entry name" value="3-OXO-5-ALPHA-STEROID 4-DEHYDROGENASE"/>
    <property type="match status" value="1"/>
</dbReference>
<keyword evidence="4" id="KW-0812">Transmembrane</keyword>
<evidence type="ECO:0000256" key="8">
    <source>
        <dbReference type="ARBA" id="ARBA00023136"/>
    </source>
</evidence>
<dbReference type="InterPro" id="IPR039357">
    <property type="entry name" value="SRD5A/TECR"/>
</dbReference>
<comment type="subcellular location">
    <subcellularLocation>
        <location evidence="1">Membrane</location>
        <topology evidence="1">Multi-pass membrane protein</topology>
    </subcellularLocation>
</comment>
<dbReference type="Proteomes" id="UP000616769">
    <property type="component" value="Unassembled WGS sequence"/>
</dbReference>
<evidence type="ECO:0000313" key="10">
    <source>
        <dbReference type="EMBL" id="KPM08887.1"/>
    </source>
</evidence>
<dbReference type="EMBL" id="JXLN01012817">
    <property type="protein sequence ID" value="KPM08887.1"/>
    <property type="molecule type" value="Genomic_DNA"/>
</dbReference>
<evidence type="ECO:0000256" key="3">
    <source>
        <dbReference type="ARBA" id="ARBA00022516"/>
    </source>
</evidence>
<evidence type="ECO:0000313" key="11">
    <source>
        <dbReference type="Proteomes" id="UP000616769"/>
    </source>
</evidence>
<dbReference type="VEuPathDB" id="VectorBase:SSCA000397"/>
<dbReference type="AlphaFoldDB" id="A0A132ADA0"/>
<evidence type="ECO:0000256" key="5">
    <source>
        <dbReference type="ARBA" id="ARBA00022989"/>
    </source>
</evidence>
<dbReference type="PROSITE" id="PS50244">
    <property type="entry name" value="S5A_REDUCTASE"/>
    <property type="match status" value="1"/>
</dbReference>
<name>A0A132ADA0_SARSC</name>
<evidence type="ECO:0000259" key="9">
    <source>
        <dbReference type="Pfam" id="PF02544"/>
    </source>
</evidence>
<reference evidence="10 11" key="1">
    <citation type="journal article" date="2015" name="Parasit. Vectors">
        <title>Draft genome of the scabies mite.</title>
        <authorList>
            <person name="Rider S.D.Jr."/>
            <person name="Morgan M.S."/>
            <person name="Arlian L.G."/>
        </authorList>
    </citation>
    <scope>NUCLEOTIDE SEQUENCE [LARGE SCALE GENOMIC DNA]</scope>
    <source>
        <strain evidence="10">Arlian Lab</strain>
    </source>
</reference>
<dbReference type="GO" id="GO:0016020">
    <property type="term" value="C:membrane"/>
    <property type="evidence" value="ECO:0007669"/>
    <property type="project" value="UniProtKB-SubCell"/>
</dbReference>
<evidence type="ECO:0000256" key="2">
    <source>
        <dbReference type="ARBA" id="ARBA00007742"/>
    </source>
</evidence>
<evidence type="ECO:0000256" key="7">
    <source>
        <dbReference type="ARBA" id="ARBA00023098"/>
    </source>
</evidence>